<dbReference type="InterPro" id="IPR011650">
    <property type="entry name" value="Peptidase_M20_dimer"/>
</dbReference>
<feature type="signal peptide" evidence="2">
    <location>
        <begin position="1"/>
        <end position="27"/>
    </location>
</feature>
<keyword evidence="2" id="KW-0732">Signal</keyword>
<evidence type="ECO:0000259" key="3">
    <source>
        <dbReference type="Pfam" id="PF07687"/>
    </source>
</evidence>
<dbReference type="InterPro" id="IPR017439">
    <property type="entry name" value="Amidohydrolase"/>
</dbReference>
<gene>
    <name evidence="4" type="ORF">HNP60_002155</name>
</gene>
<accession>A0ABR6NGH4</accession>
<dbReference type="PIRSF" id="PIRSF005962">
    <property type="entry name" value="Pept_M20D_amidohydro"/>
    <property type="match status" value="1"/>
</dbReference>
<organism evidence="4 5">
    <name type="scientific">Sphingobium lignivorans</name>
    <dbReference type="NCBI Taxonomy" id="2735886"/>
    <lineage>
        <taxon>Bacteria</taxon>
        <taxon>Pseudomonadati</taxon>
        <taxon>Pseudomonadota</taxon>
        <taxon>Alphaproteobacteria</taxon>
        <taxon>Sphingomonadales</taxon>
        <taxon>Sphingomonadaceae</taxon>
        <taxon>Sphingobium</taxon>
    </lineage>
</organism>
<dbReference type="PANTHER" id="PTHR11014:SF63">
    <property type="entry name" value="METALLOPEPTIDASE, PUTATIVE (AFU_ORTHOLOGUE AFUA_6G09600)-RELATED"/>
    <property type="match status" value="1"/>
</dbReference>
<comment type="caution">
    <text evidence="4">The sequence shown here is derived from an EMBL/GenBank/DDBJ whole genome shotgun (WGS) entry which is preliminary data.</text>
</comment>
<feature type="chain" id="PRO_5047287563" evidence="2">
    <location>
        <begin position="28"/>
        <end position="446"/>
    </location>
</feature>
<reference evidence="4 5" key="1">
    <citation type="submission" date="2020-08" db="EMBL/GenBank/DDBJ databases">
        <title>Exploring microbial biodiversity for novel pathways involved in the catabolism of aromatic compounds derived from lignin.</title>
        <authorList>
            <person name="Elkins J."/>
        </authorList>
    </citation>
    <scope>NUCLEOTIDE SEQUENCE [LARGE SCALE GENOMIC DNA]</scope>
    <source>
        <strain evidence="4 5">B1D3A</strain>
    </source>
</reference>
<evidence type="ECO:0000313" key="5">
    <source>
        <dbReference type="Proteomes" id="UP001138540"/>
    </source>
</evidence>
<dbReference type="InterPro" id="IPR002933">
    <property type="entry name" value="Peptidase_M20"/>
</dbReference>
<dbReference type="Pfam" id="PF01546">
    <property type="entry name" value="Peptidase_M20"/>
    <property type="match status" value="1"/>
</dbReference>
<name>A0ABR6NGH4_9SPHN</name>
<keyword evidence="1 4" id="KW-0378">Hydrolase</keyword>
<protein>
    <submittedName>
        <fullName evidence="4">Hippurate hydrolase</fullName>
        <ecNumber evidence="4">3.5.1.32</ecNumber>
    </submittedName>
</protein>
<dbReference type="EMBL" id="JACHKA010000001">
    <property type="protein sequence ID" value="MBB5986181.1"/>
    <property type="molecule type" value="Genomic_DNA"/>
</dbReference>
<dbReference type="RefSeq" id="WP_184153439.1">
    <property type="nucleotide sequence ID" value="NZ_JACHKA010000001.1"/>
</dbReference>
<evidence type="ECO:0000256" key="1">
    <source>
        <dbReference type="ARBA" id="ARBA00022801"/>
    </source>
</evidence>
<dbReference type="NCBIfam" id="TIGR01891">
    <property type="entry name" value="amidohydrolases"/>
    <property type="match status" value="1"/>
</dbReference>
<dbReference type="Pfam" id="PF07687">
    <property type="entry name" value="M20_dimer"/>
    <property type="match status" value="1"/>
</dbReference>
<evidence type="ECO:0000256" key="2">
    <source>
        <dbReference type="SAM" id="SignalP"/>
    </source>
</evidence>
<dbReference type="Gene3D" id="3.40.630.10">
    <property type="entry name" value="Zn peptidases"/>
    <property type="match status" value="1"/>
</dbReference>
<dbReference type="SUPFAM" id="SSF55031">
    <property type="entry name" value="Bacterial exopeptidase dimerisation domain"/>
    <property type="match status" value="1"/>
</dbReference>
<keyword evidence="5" id="KW-1185">Reference proteome</keyword>
<dbReference type="GO" id="GO:0047980">
    <property type="term" value="F:hippurate hydrolase activity"/>
    <property type="evidence" value="ECO:0007669"/>
    <property type="project" value="UniProtKB-EC"/>
</dbReference>
<dbReference type="InterPro" id="IPR036264">
    <property type="entry name" value="Bact_exopeptidase_dim_dom"/>
</dbReference>
<dbReference type="Proteomes" id="UP001138540">
    <property type="component" value="Unassembled WGS sequence"/>
</dbReference>
<proteinExistence type="predicted"/>
<evidence type="ECO:0000313" key="4">
    <source>
        <dbReference type="EMBL" id="MBB5986181.1"/>
    </source>
</evidence>
<dbReference type="PANTHER" id="PTHR11014">
    <property type="entry name" value="PEPTIDASE M20 FAMILY MEMBER"/>
    <property type="match status" value="1"/>
</dbReference>
<dbReference type="Gene3D" id="3.30.70.360">
    <property type="match status" value="1"/>
</dbReference>
<feature type="domain" description="Peptidase M20 dimerisation" evidence="3">
    <location>
        <begin position="223"/>
        <end position="319"/>
    </location>
</feature>
<sequence length="446" mass="47444">MKQFRAALFACLIGGAIALQTPQTAFAAETPVDARIEAAMPDLLALYRDLHANPELSFQEVRTAAKLAARVKALGFTVTEKVGQTGVVAVMKNGEGPTLLIRADMDALPLAEKTGLPYASKVVATTRDGIESPVMHACGHDTHMSAWMGAAQALAGMKDRWSGTLVMILQPAEEIGLGARAMLEDGLFARFPKPDYVIAFHDSAELPAGTIGYAKDWVLANVDSVDITVRGAGGHGAYPHLTKDPIVIASRIVTSLQTLVSRERDPQEPAVVTVGSFIAGAKHNIIPDEAKLLITVRSYADETRAALLKGIERIARAEAMAAGVPDDRMPIVHVEQNYTPSTFNTPDITARLSQLLSGHFGAERVVPVPPVMAGEDFSQYHRADKSIESFIFWVGGVDPAKVAQAEKGEISLPGLHSPLWAPDPEAVIGTASKALTVAALDLLGKA</sequence>
<dbReference type="EC" id="3.5.1.32" evidence="4"/>
<dbReference type="SUPFAM" id="SSF53187">
    <property type="entry name" value="Zn-dependent exopeptidases"/>
    <property type="match status" value="1"/>
</dbReference>